<dbReference type="InParanoid" id="A0A061EV07"/>
<accession>A0A061EV07</accession>
<dbReference type="Gramene" id="EOY08636">
    <property type="protein sequence ID" value="EOY08636"/>
    <property type="gene ID" value="TCM_023490"/>
</dbReference>
<keyword evidence="1" id="KW-1133">Transmembrane helix</keyword>
<gene>
    <name evidence="2" type="ORF">TCM_023490</name>
</gene>
<sequence length="53" mass="6107">MFGSQTHSYFFGPMPTMVASSPKVGFYWVFVLIGSLFPSCLLYCFLLRSWEET</sequence>
<keyword evidence="1" id="KW-0472">Membrane</keyword>
<evidence type="ECO:0000313" key="2">
    <source>
        <dbReference type="EMBL" id="EOY08636.1"/>
    </source>
</evidence>
<dbReference type="Proteomes" id="UP000026915">
    <property type="component" value="Chromosome 5"/>
</dbReference>
<evidence type="ECO:0000313" key="3">
    <source>
        <dbReference type="Proteomes" id="UP000026915"/>
    </source>
</evidence>
<feature type="transmembrane region" description="Helical" evidence="1">
    <location>
        <begin position="25"/>
        <end position="47"/>
    </location>
</feature>
<name>A0A061EV07_THECC</name>
<reference evidence="2 3" key="1">
    <citation type="journal article" date="2013" name="Genome Biol.">
        <title>The genome sequence of the most widely cultivated cacao type and its use to identify candidate genes regulating pod color.</title>
        <authorList>
            <person name="Motamayor J.C."/>
            <person name="Mockaitis K."/>
            <person name="Schmutz J."/>
            <person name="Haiminen N."/>
            <person name="Iii D.L."/>
            <person name="Cornejo O."/>
            <person name="Findley S.D."/>
            <person name="Zheng P."/>
            <person name="Utro F."/>
            <person name="Royaert S."/>
            <person name="Saski C."/>
            <person name="Jenkins J."/>
            <person name="Podicheti R."/>
            <person name="Zhao M."/>
            <person name="Scheffler B.E."/>
            <person name="Stack J.C."/>
            <person name="Feltus F.A."/>
            <person name="Mustiga G.M."/>
            <person name="Amores F."/>
            <person name="Phillips W."/>
            <person name="Marelli J.P."/>
            <person name="May G.D."/>
            <person name="Shapiro H."/>
            <person name="Ma J."/>
            <person name="Bustamante C.D."/>
            <person name="Schnell R.J."/>
            <person name="Main D."/>
            <person name="Gilbert D."/>
            <person name="Parida L."/>
            <person name="Kuhn D.N."/>
        </authorList>
    </citation>
    <scope>NUCLEOTIDE SEQUENCE [LARGE SCALE GENOMIC DNA]</scope>
    <source>
        <strain evidence="3">cv. Matina 1-6</strain>
    </source>
</reference>
<organism evidence="2 3">
    <name type="scientific">Theobroma cacao</name>
    <name type="common">Cacao</name>
    <name type="synonym">Cocoa</name>
    <dbReference type="NCBI Taxonomy" id="3641"/>
    <lineage>
        <taxon>Eukaryota</taxon>
        <taxon>Viridiplantae</taxon>
        <taxon>Streptophyta</taxon>
        <taxon>Embryophyta</taxon>
        <taxon>Tracheophyta</taxon>
        <taxon>Spermatophyta</taxon>
        <taxon>Magnoliopsida</taxon>
        <taxon>eudicotyledons</taxon>
        <taxon>Gunneridae</taxon>
        <taxon>Pentapetalae</taxon>
        <taxon>rosids</taxon>
        <taxon>malvids</taxon>
        <taxon>Malvales</taxon>
        <taxon>Malvaceae</taxon>
        <taxon>Byttnerioideae</taxon>
        <taxon>Theobroma</taxon>
    </lineage>
</organism>
<proteinExistence type="predicted"/>
<dbReference type="AlphaFoldDB" id="A0A061EV07"/>
<dbReference type="HOGENOM" id="CLU_3072573_0_0_1"/>
<keyword evidence="1" id="KW-0812">Transmembrane</keyword>
<keyword evidence="3" id="KW-1185">Reference proteome</keyword>
<dbReference type="EMBL" id="CM001883">
    <property type="protein sequence ID" value="EOY08636.1"/>
    <property type="molecule type" value="Genomic_DNA"/>
</dbReference>
<evidence type="ECO:0000256" key="1">
    <source>
        <dbReference type="SAM" id="Phobius"/>
    </source>
</evidence>
<protein>
    <submittedName>
        <fullName evidence="2">Uncharacterized protein</fullName>
    </submittedName>
</protein>